<dbReference type="InterPro" id="IPR013691">
    <property type="entry name" value="MeTrfase_14"/>
</dbReference>
<protein>
    <submittedName>
        <fullName evidence="2">Class I SAM-dependent methyltransferase</fullName>
    </submittedName>
</protein>
<dbReference type="Gene3D" id="3.40.50.720">
    <property type="entry name" value="NAD(P)-binding Rossmann-like Domain"/>
    <property type="match status" value="1"/>
</dbReference>
<feature type="domain" description="C-methyltransferase" evidence="1">
    <location>
        <begin position="272"/>
        <end position="382"/>
    </location>
</feature>
<dbReference type="RefSeq" id="WP_340330192.1">
    <property type="nucleotide sequence ID" value="NZ_JAZHOF010000005.1"/>
</dbReference>
<dbReference type="Pfam" id="PF13489">
    <property type="entry name" value="Methyltransf_23"/>
    <property type="match status" value="1"/>
</dbReference>
<dbReference type="Gene3D" id="3.40.50.150">
    <property type="entry name" value="Vaccinia Virus protein VP39"/>
    <property type="match status" value="1"/>
</dbReference>
<reference evidence="2 3" key="1">
    <citation type="submission" date="2024-02" db="EMBL/GenBank/DDBJ databases">
        <title>Genome analysis and characterization of Microbaculum marinisediminis sp. nov., isolated from marine sediment.</title>
        <authorList>
            <person name="Du Z.-J."/>
            <person name="Ye Y.-Q."/>
            <person name="Zhang Z.-R."/>
            <person name="Yuan S.-M."/>
            <person name="Zhang X.-Y."/>
        </authorList>
    </citation>
    <scope>NUCLEOTIDE SEQUENCE [LARGE SCALE GENOMIC DNA]</scope>
    <source>
        <strain evidence="2 3">SDUM1044001</strain>
    </source>
</reference>
<keyword evidence="2" id="KW-0808">Transferase</keyword>
<dbReference type="GO" id="GO:0032259">
    <property type="term" value="P:methylation"/>
    <property type="evidence" value="ECO:0007669"/>
    <property type="project" value="UniProtKB-KW"/>
</dbReference>
<dbReference type="InterPro" id="IPR029063">
    <property type="entry name" value="SAM-dependent_MTases_sf"/>
</dbReference>
<dbReference type="SUPFAM" id="SSF53335">
    <property type="entry name" value="S-adenosyl-L-methionine-dependent methyltransferases"/>
    <property type="match status" value="1"/>
</dbReference>
<comment type="caution">
    <text evidence="2">The sequence shown here is derived from an EMBL/GenBank/DDBJ whole genome shotgun (WGS) entry which is preliminary data.</text>
</comment>
<dbReference type="GO" id="GO:0008168">
    <property type="term" value="F:methyltransferase activity"/>
    <property type="evidence" value="ECO:0007669"/>
    <property type="project" value="UniProtKB-KW"/>
</dbReference>
<dbReference type="CDD" id="cd02440">
    <property type="entry name" value="AdoMet_MTases"/>
    <property type="match status" value="1"/>
</dbReference>
<dbReference type="Pfam" id="PF08484">
    <property type="entry name" value="Methyltransf_14"/>
    <property type="match status" value="1"/>
</dbReference>
<keyword evidence="2" id="KW-0489">Methyltransferase</keyword>
<evidence type="ECO:0000313" key="2">
    <source>
        <dbReference type="EMBL" id="MEJ8572492.1"/>
    </source>
</evidence>
<organism evidence="2 3">
    <name type="scientific">Microbaculum marinum</name>
    <dbReference type="NCBI Taxonomy" id="1764581"/>
    <lineage>
        <taxon>Bacteria</taxon>
        <taxon>Pseudomonadati</taxon>
        <taxon>Pseudomonadota</taxon>
        <taxon>Alphaproteobacteria</taxon>
        <taxon>Hyphomicrobiales</taxon>
        <taxon>Tepidamorphaceae</taxon>
        <taxon>Microbaculum</taxon>
    </lineage>
</organism>
<keyword evidence="3" id="KW-1185">Reference proteome</keyword>
<dbReference type="Proteomes" id="UP001378188">
    <property type="component" value="Unassembled WGS sequence"/>
</dbReference>
<gene>
    <name evidence="2" type="ORF">V3328_13460</name>
</gene>
<dbReference type="AlphaFoldDB" id="A0AAW9RJR2"/>
<evidence type="ECO:0000259" key="1">
    <source>
        <dbReference type="Pfam" id="PF08484"/>
    </source>
</evidence>
<proteinExistence type="predicted"/>
<sequence>MSCPVCGSSAVVTFDRRLRVPVHQNKLCRSRAEALHTPTGRLEMTGCRTCGFVWNDAFDPDLLVYDDTYENDQTCSPAFRGHFDGRAARVAEALGDLDGARVVEVGCGQGDFLARIADLGGDAIVGATGFDPAWRGDDGDGPGGTRIFRSYYEPATAALAGGPPDAIVARHTIEHVPDPVGFLKTLRAAAGAGTPARIFLETPCVAWIVANDQIQDFFYEHCSIFTASSLARALREAGFGPARATHVFDGQYLWAEGGFGEDDPSGPEIPDFDRWADEKRRYVDRWRAVIAAAEAEGPVYLWGGGSKGVTFTLLIDPDGAHLSGAVDINPKKQGGYLPVTGLPILAPEALPERGATVIVMNPAYRGEIEAQAKALGRSARFIPLVEQATRAEDGPEEGPEEGTA</sequence>
<name>A0AAW9RJR2_9HYPH</name>
<dbReference type="EMBL" id="JAZHOF010000005">
    <property type="protein sequence ID" value="MEJ8572492.1"/>
    <property type="molecule type" value="Genomic_DNA"/>
</dbReference>
<evidence type="ECO:0000313" key="3">
    <source>
        <dbReference type="Proteomes" id="UP001378188"/>
    </source>
</evidence>
<accession>A0AAW9RJR2</accession>